<organism evidence="1 2">
    <name type="scientific">Virgibacillus chiguensis</name>
    <dbReference type="NCBI Taxonomy" id="411959"/>
    <lineage>
        <taxon>Bacteria</taxon>
        <taxon>Bacillati</taxon>
        <taxon>Bacillota</taxon>
        <taxon>Bacilli</taxon>
        <taxon>Bacillales</taxon>
        <taxon>Bacillaceae</taxon>
        <taxon>Virgibacillus</taxon>
    </lineage>
</organism>
<dbReference type="RefSeq" id="WP_073008901.1">
    <property type="nucleotide sequence ID" value="NZ_FQXD01000008.1"/>
</dbReference>
<gene>
    <name evidence="1" type="ORF">SAMN05421807_108157</name>
</gene>
<protein>
    <submittedName>
        <fullName evidence="1">Uncharacterized protein</fullName>
    </submittedName>
</protein>
<keyword evidence="2" id="KW-1185">Reference proteome</keyword>
<reference evidence="2" key="1">
    <citation type="submission" date="2016-11" db="EMBL/GenBank/DDBJ databases">
        <authorList>
            <person name="Varghese N."/>
            <person name="Submissions S."/>
        </authorList>
    </citation>
    <scope>NUCLEOTIDE SEQUENCE [LARGE SCALE GENOMIC DNA]</scope>
    <source>
        <strain evidence="2">CGMCC 1.6496</strain>
    </source>
</reference>
<evidence type="ECO:0000313" key="2">
    <source>
        <dbReference type="Proteomes" id="UP000184079"/>
    </source>
</evidence>
<dbReference type="OrthoDB" id="2476785at2"/>
<evidence type="ECO:0000313" key="1">
    <source>
        <dbReference type="EMBL" id="SHH54740.1"/>
    </source>
</evidence>
<sequence length="521" mass="58321">MTNLNFVENSGFESATTEPWRAANTSVTNQHSHSGSCAAIFPGNNTSSYLAQYVPVHSKEQFEFEIHLGKIGNESSNSILLQITFHDSAYKYLGSGLFVNIPADKIPNVEKENWLSICQKTTTAPQETATAFILINELGNTGEAPILLDDISLSPTYGHGVNNKSNHMETEVAKSSVNFSQENMPTANELSTSNSLFTDFADNQPSITMENTINTTSSRFINLCLLNSEAETVDLIELFSAFASFWTEENRGGDYTIFTLPHSNNSIAQGIKVSSTSPTFYEDPEVILLSNPQTLDTLTFENTTNKVITDTIQFNQHTQTSESWRLLEAVSIGGDNFYNMNTPFDLNNFSDTLTESTLPGNIPFTTIFSNTAQSLEIDLNQTNSQFGRQSWNIEQPIRLLPDTITRVSFQTRLTQERSVFQFNFDITGFLGVTTTRPVNGVTEHYFPITEIIQESVYPQIEVRPEFNGLRCTNIGEYITEYRIEPTLLIEIQSITNPFRNKEIIIPVENLGNTVISFDDFE</sequence>
<name>A0A1M5TVT6_9BACI</name>
<proteinExistence type="predicted"/>
<dbReference type="Proteomes" id="UP000184079">
    <property type="component" value="Unassembled WGS sequence"/>
</dbReference>
<dbReference type="EMBL" id="FQXD01000008">
    <property type="protein sequence ID" value="SHH54740.1"/>
    <property type="molecule type" value="Genomic_DNA"/>
</dbReference>
<accession>A0A1M5TVT6</accession>
<dbReference type="AlphaFoldDB" id="A0A1M5TVT6"/>
<dbReference type="Gene3D" id="2.60.120.260">
    <property type="entry name" value="Galactose-binding domain-like"/>
    <property type="match status" value="1"/>
</dbReference>
<dbReference type="NCBIfam" id="NF033675">
    <property type="entry name" value="NTTRR-F1"/>
    <property type="match status" value="1"/>
</dbReference>